<protein>
    <recommendedName>
        <fullName evidence="1">F-box domain-containing protein</fullName>
    </recommendedName>
</protein>
<accession>A0AA40B0X0</accession>
<organism evidence="2 3">
    <name type="scientific">Lasiosphaeris hirsuta</name>
    <dbReference type="NCBI Taxonomy" id="260670"/>
    <lineage>
        <taxon>Eukaryota</taxon>
        <taxon>Fungi</taxon>
        <taxon>Dikarya</taxon>
        <taxon>Ascomycota</taxon>
        <taxon>Pezizomycotina</taxon>
        <taxon>Sordariomycetes</taxon>
        <taxon>Sordariomycetidae</taxon>
        <taxon>Sordariales</taxon>
        <taxon>Lasiosphaeriaceae</taxon>
        <taxon>Lasiosphaeris</taxon>
    </lineage>
</organism>
<evidence type="ECO:0000313" key="3">
    <source>
        <dbReference type="Proteomes" id="UP001172102"/>
    </source>
</evidence>
<dbReference type="InterPro" id="IPR036770">
    <property type="entry name" value="Ankyrin_rpt-contain_sf"/>
</dbReference>
<dbReference type="Proteomes" id="UP001172102">
    <property type="component" value="Unassembled WGS sequence"/>
</dbReference>
<feature type="domain" description="F-box" evidence="1">
    <location>
        <begin position="7"/>
        <end position="48"/>
    </location>
</feature>
<reference evidence="2" key="1">
    <citation type="submission" date="2023-06" db="EMBL/GenBank/DDBJ databases">
        <title>Genome-scale phylogeny and comparative genomics of the fungal order Sordariales.</title>
        <authorList>
            <consortium name="Lawrence Berkeley National Laboratory"/>
            <person name="Hensen N."/>
            <person name="Bonometti L."/>
            <person name="Westerberg I."/>
            <person name="Brannstrom I.O."/>
            <person name="Guillou S."/>
            <person name="Cros-Aarteil S."/>
            <person name="Calhoun S."/>
            <person name="Haridas S."/>
            <person name="Kuo A."/>
            <person name="Mondo S."/>
            <person name="Pangilinan J."/>
            <person name="Riley R."/>
            <person name="Labutti K."/>
            <person name="Andreopoulos B."/>
            <person name="Lipzen A."/>
            <person name="Chen C."/>
            <person name="Yanf M."/>
            <person name="Daum C."/>
            <person name="Ng V."/>
            <person name="Clum A."/>
            <person name="Steindorff A."/>
            <person name="Ohm R."/>
            <person name="Martin F."/>
            <person name="Silar P."/>
            <person name="Natvig D."/>
            <person name="Lalanne C."/>
            <person name="Gautier V."/>
            <person name="Ament-Velasquez S.L."/>
            <person name="Kruys A."/>
            <person name="Hutchinson M.I."/>
            <person name="Powell A.J."/>
            <person name="Barry K."/>
            <person name="Miller A.N."/>
            <person name="Grigoriev I.V."/>
            <person name="Debuchy R."/>
            <person name="Gladieux P."/>
            <person name="Thoren M.H."/>
            <person name="Johannesson H."/>
        </authorList>
    </citation>
    <scope>NUCLEOTIDE SEQUENCE</scope>
    <source>
        <strain evidence="2">SMH4607-1</strain>
    </source>
</reference>
<dbReference type="SUPFAM" id="SSF48403">
    <property type="entry name" value="Ankyrin repeat"/>
    <property type="match status" value="1"/>
</dbReference>
<proteinExistence type="predicted"/>
<dbReference type="InterPro" id="IPR036047">
    <property type="entry name" value="F-box-like_dom_sf"/>
</dbReference>
<evidence type="ECO:0000259" key="1">
    <source>
        <dbReference type="SMART" id="SM00256"/>
    </source>
</evidence>
<dbReference type="Pfam" id="PF12937">
    <property type="entry name" value="F-box-like"/>
    <property type="match status" value="1"/>
</dbReference>
<dbReference type="Gene3D" id="1.20.1280.50">
    <property type="match status" value="1"/>
</dbReference>
<dbReference type="SUPFAM" id="SSF81383">
    <property type="entry name" value="F-box domain"/>
    <property type="match status" value="1"/>
</dbReference>
<gene>
    <name evidence="2" type="ORF">B0H67DRAFT_570751</name>
</gene>
<dbReference type="Gene3D" id="1.25.40.20">
    <property type="entry name" value="Ankyrin repeat-containing domain"/>
    <property type="match status" value="1"/>
</dbReference>
<dbReference type="InterPro" id="IPR001810">
    <property type="entry name" value="F-box_dom"/>
</dbReference>
<dbReference type="EMBL" id="JAUKUA010000002">
    <property type="protein sequence ID" value="KAK0725520.1"/>
    <property type="molecule type" value="Genomic_DNA"/>
</dbReference>
<comment type="caution">
    <text evidence="2">The sequence shown here is derived from an EMBL/GenBank/DDBJ whole genome shotgun (WGS) entry which is preliminary data.</text>
</comment>
<name>A0AA40B0X0_9PEZI</name>
<sequence length="268" mass="29096">MDRFALLPTELVLEIPQHLDALSDLAALARTCRSFYQALNQVLYRRDVESGDPVSPFWGAEKGVVNTLHHANVAGADLSRWRQSSQPWSDMLPSNHAHPQTEVPPADRLGASFLERGGDHHVPQAAQYWWHPLDVAALFGHAQAVRYLASAGVDVASSTSRGLCKFQCIPEMAAADHGGRIPIGRPFDWAIHTALQMADCAGQEQAARALRELGGGCVALPKSKGASLSSERGRCGSSCGDARLGGRQKVLAESPPLFSFYDFVLERF</sequence>
<keyword evidence="3" id="KW-1185">Reference proteome</keyword>
<evidence type="ECO:0000313" key="2">
    <source>
        <dbReference type="EMBL" id="KAK0725520.1"/>
    </source>
</evidence>
<dbReference type="AlphaFoldDB" id="A0AA40B0X0"/>
<dbReference type="SMART" id="SM00256">
    <property type="entry name" value="FBOX"/>
    <property type="match status" value="1"/>
</dbReference>